<keyword evidence="4" id="KW-0378">Hydrolase</keyword>
<protein>
    <submittedName>
        <fullName evidence="4">N-glycosidase F, putative</fullName>
    </submittedName>
</protein>
<dbReference type="InterPro" id="IPR014784">
    <property type="entry name" value="Cu2_ascorb_mOase-like_C"/>
</dbReference>
<evidence type="ECO:0000313" key="5">
    <source>
        <dbReference type="Proteomes" id="UP000005801"/>
    </source>
</evidence>
<keyword evidence="1" id="KW-1015">Disulfide bond</keyword>
<evidence type="ECO:0000256" key="2">
    <source>
        <dbReference type="SAM" id="MobiDB-lite"/>
    </source>
</evidence>
<proteinExistence type="predicted"/>
<feature type="compositionally biased region" description="Acidic residues" evidence="2">
    <location>
        <begin position="11"/>
        <end position="41"/>
    </location>
</feature>
<comment type="caution">
    <text evidence="4">The sequence shown here is derived from an EMBL/GenBank/DDBJ whole genome shotgun (WGS) entry which is preliminary data.</text>
</comment>
<dbReference type="Pfam" id="PF09113">
    <property type="entry name" value="N-glycanase_C"/>
    <property type="match status" value="1"/>
</dbReference>
<dbReference type="Gene3D" id="2.60.120.230">
    <property type="match status" value="2"/>
</dbReference>
<dbReference type="InterPro" id="IPR008977">
    <property type="entry name" value="PHM/PNGase_F_dom_sf"/>
</dbReference>
<dbReference type="InterPro" id="IPR015196">
    <property type="entry name" value="PngaseF_N"/>
</dbReference>
<dbReference type="InterPro" id="IPR053251">
    <property type="entry name" value="N-glycanase"/>
</dbReference>
<sequence>MGAGAGCKGETEDEGGDEAASEESGTEDTETDTGEESDTGEPPETGPCFDGLERWEWDASADHIGYDLPATDFTVETLRGPKTFSEIWNGCDNHVFVMYSANWWSTPIEPLIDDAAENTHFWFVVPSDSADFDNDMRAALVGQIAQRVEGHLESLGPEVQAAKTDTFHYVIDSGLDIPAVQGILATNPNEEHFTIGRHQKIWEGHNVAVAASGSWIPLLEQTRWWSRYINYWYGLEAELAEEAESPDVLVHRVADAVEIKGGEPYTWTLPDAATMAEYDRLEVDMFIDCPGVGHPYVATCGEWDTVGSIFLCEDAECEGDRRRVIKWITPYSAPGRWVIDITPELLELAAGGELTFISAHGDNNVGQYTYRYTVDFRFSKAEDGLRPIGKAELIPRGGYGWNENYHANWPEGFSFTAPEGTQRTELYARISGHGAVEGSQCAEFCSFTHEFSVNGTPFAHQYVQENVDRCAMLTDEGVTPNQGGTWFYDRSSWCPGWVIEEWREDLSSAVEVGAENSVAYDSWWGINNPTPPPGGNMDARVEVVFYGE</sequence>
<feature type="domain" description="Peptide-N-glycosidase F N-terminal" evidence="3">
    <location>
        <begin position="250"/>
        <end position="376"/>
    </location>
</feature>
<dbReference type="GO" id="GO:0016798">
    <property type="term" value="F:hydrolase activity, acting on glycosyl bonds"/>
    <property type="evidence" value="ECO:0007669"/>
    <property type="project" value="UniProtKB-KW"/>
</dbReference>
<reference evidence="4 5" key="1">
    <citation type="submission" date="2007-06" db="EMBL/GenBank/DDBJ databases">
        <authorList>
            <person name="Shimkets L."/>
            <person name="Ferriera S."/>
            <person name="Johnson J."/>
            <person name="Kravitz S."/>
            <person name="Beeson K."/>
            <person name="Sutton G."/>
            <person name="Rogers Y.-H."/>
            <person name="Friedman R."/>
            <person name="Frazier M."/>
            <person name="Venter J.C."/>
        </authorList>
    </citation>
    <scope>NUCLEOTIDE SEQUENCE [LARGE SCALE GENOMIC DNA]</scope>
    <source>
        <strain evidence="4 5">SIR-1</strain>
    </source>
</reference>
<dbReference type="SUPFAM" id="SSF49742">
    <property type="entry name" value="PHM/PNGase F"/>
    <property type="match status" value="1"/>
</dbReference>
<evidence type="ECO:0000259" key="3">
    <source>
        <dbReference type="SMART" id="SM01290"/>
    </source>
</evidence>
<dbReference type="InterPro" id="IPR015197">
    <property type="entry name" value="PngaseF_C"/>
</dbReference>
<dbReference type="STRING" id="391625.PPSIR1_42034"/>
<evidence type="ECO:0000313" key="4">
    <source>
        <dbReference type="EMBL" id="EDM80536.1"/>
    </source>
</evidence>
<dbReference type="PANTHER" id="PTHR39319:SF1">
    <property type="entry name" value="SI:DKEY-256H2.1"/>
    <property type="match status" value="1"/>
</dbReference>
<dbReference type="Proteomes" id="UP000005801">
    <property type="component" value="Unassembled WGS sequence"/>
</dbReference>
<gene>
    <name evidence="4" type="ORF">PPSIR1_42034</name>
</gene>
<keyword evidence="5" id="KW-1185">Reference proteome</keyword>
<organism evidence="4 5">
    <name type="scientific">Plesiocystis pacifica SIR-1</name>
    <dbReference type="NCBI Taxonomy" id="391625"/>
    <lineage>
        <taxon>Bacteria</taxon>
        <taxon>Pseudomonadati</taxon>
        <taxon>Myxococcota</taxon>
        <taxon>Polyangia</taxon>
        <taxon>Nannocystales</taxon>
        <taxon>Nannocystaceae</taxon>
        <taxon>Plesiocystis</taxon>
    </lineage>
</organism>
<name>A6G0Z8_9BACT</name>
<feature type="region of interest" description="Disordered" evidence="2">
    <location>
        <begin position="1"/>
        <end position="51"/>
    </location>
</feature>
<dbReference type="AlphaFoldDB" id="A6G0Z8"/>
<dbReference type="EMBL" id="ABCS01000010">
    <property type="protein sequence ID" value="EDM80536.1"/>
    <property type="molecule type" value="Genomic_DNA"/>
</dbReference>
<keyword evidence="4" id="KW-0326">Glycosidase</keyword>
<dbReference type="GO" id="GO:0016715">
    <property type="term" value="F:oxidoreductase activity, acting on paired donors, with incorporation or reduction of molecular oxygen, reduced ascorbate as one donor, and incorporation of one atom of oxygen"/>
    <property type="evidence" value="ECO:0007669"/>
    <property type="project" value="InterPro"/>
</dbReference>
<dbReference type="SMART" id="SM01290">
    <property type="entry name" value="N-glycanase_N"/>
    <property type="match status" value="1"/>
</dbReference>
<accession>A6G0Z8</accession>
<evidence type="ECO:0000256" key="1">
    <source>
        <dbReference type="ARBA" id="ARBA00023157"/>
    </source>
</evidence>
<dbReference type="PANTHER" id="PTHR39319">
    <property type="entry name" value="SI:DKEY-256H2.1"/>
    <property type="match status" value="1"/>
</dbReference>